<accession>A0ABN0RK48</accession>
<dbReference type="RefSeq" id="WP_034646879.1">
    <property type="nucleotide sequence ID" value="NZ_ARZX01000027.1"/>
</dbReference>
<dbReference type="EMBL" id="ARZX01000027">
    <property type="protein sequence ID" value="EWH11457.1"/>
    <property type="molecule type" value="Genomic_DNA"/>
</dbReference>
<comment type="caution">
    <text evidence="1">The sequence shown here is derived from an EMBL/GenBank/DDBJ whole genome shotgun (WGS) entry which is preliminary data.</text>
</comment>
<proteinExistence type="predicted"/>
<organism evidence="1 2">
    <name type="scientific">Cellulophaga geojensis KL-A</name>
    <dbReference type="NCBI Taxonomy" id="1328323"/>
    <lineage>
        <taxon>Bacteria</taxon>
        <taxon>Pseudomonadati</taxon>
        <taxon>Bacteroidota</taxon>
        <taxon>Flavobacteriia</taxon>
        <taxon>Flavobacteriales</taxon>
        <taxon>Flavobacteriaceae</taxon>
        <taxon>Cellulophaga</taxon>
    </lineage>
</organism>
<name>A0ABN0RK48_9FLAO</name>
<keyword evidence="2" id="KW-1185">Reference proteome</keyword>
<gene>
    <name evidence="1" type="ORF">KLA_15710</name>
</gene>
<reference evidence="1 2" key="1">
    <citation type="journal article" date="2014" name="Genome Announc.">
        <title>Draft Genome Sequence of the Carrageenan-Degrading Bacterium Cellulophaga sp. Strain KL-A, Isolated from Decaying Marine Algae.</title>
        <authorList>
            <person name="Shan D."/>
            <person name="Ying J."/>
            <person name="Li X."/>
            <person name="Gao Z."/>
            <person name="Wei G."/>
            <person name="Shao Z."/>
        </authorList>
    </citation>
    <scope>NUCLEOTIDE SEQUENCE [LARGE SCALE GENOMIC DNA]</scope>
    <source>
        <strain evidence="1 2">KL-A</strain>
    </source>
</reference>
<sequence length="154" mass="18031">MFNEIKKIIENVDYKNVLNEISFKTNIDIEDYINTQILNIGQKKIDASELRADELLNLLFSKKEGVASYSAGVLTKFKKSNLEEEYPKGEEIDEDDEDDDEEETLSIISLIGFLIEYYYLSKSDITSLDKYFNKIRLPNRKEHINTLREIYSKI</sequence>
<protein>
    <submittedName>
        <fullName evidence="1">Uncharacterized protein</fullName>
    </submittedName>
</protein>
<evidence type="ECO:0000313" key="2">
    <source>
        <dbReference type="Proteomes" id="UP000019275"/>
    </source>
</evidence>
<evidence type="ECO:0000313" key="1">
    <source>
        <dbReference type="EMBL" id="EWH11457.1"/>
    </source>
</evidence>
<dbReference type="Proteomes" id="UP000019275">
    <property type="component" value="Unassembled WGS sequence"/>
</dbReference>